<organism evidence="2 3">
    <name type="scientific">Chromobacterium vaccinii</name>
    <dbReference type="NCBI Taxonomy" id="1108595"/>
    <lineage>
        <taxon>Bacteria</taxon>
        <taxon>Pseudomonadati</taxon>
        <taxon>Pseudomonadota</taxon>
        <taxon>Betaproteobacteria</taxon>
        <taxon>Neisseriales</taxon>
        <taxon>Chromobacteriaceae</taxon>
        <taxon>Chromobacterium</taxon>
    </lineage>
</organism>
<dbReference type="PANTHER" id="PTHR42673">
    <property type="entry name" value="MALEYLACETOACETATE ISOMERASE"/>
    <property type="match status" value="1"/>
</dbReference>
<evidence type="ECO:0000259" key="1">
    <source>
        <dbReference type="PROSITE" id="PS50404"/>
    </source>
</evidence>
<dbReference type="KEGG" id="cvc:BKX93_05850"/>
<dbReference type="InterPro" id="IPR036282">
    <property type="entry name" value="Glutathione-S-Trfase_C_sf"/>
</dbReference>
<dbReference type="InterPro" id="IPR004045">
    <property type="entry name" value="Glutathione_S-Trfase_N"/>
</dbReference>
<accession>A0A1D9LE61</accession>
<dbReference type="RefSeq" id="WP_070979124.1">
    <property type="nucleotide sequence ID" value="NZ_CP017707.1"/>
</dbReference>
<dbReference type="GO" id="GO:0006559">
    <property type="term" value="P:L-phenylalanine catabolic process"/>
    <property type="evidence" value="ECO:0007669"/>
    <property type="project" value="TreeGrafter"/>
</dbReference>
<dbReference type="SFLD" id="SFLDS00019">
    <property type="entry name" value="Glutathione_Transferase_(cytos"/>
    <property type="match status" value="1"/>
</dbReference>
<dbReference type="GO" id="GO:0006749">
    <property type="term" value="P:glutathione metabolic process"/>
    <property type="evidence" value="ECO:0007669"/>
    <property type="project" value="TreeGrafter"/>
</dbReference>
<name>A0A1D9LE61_9NEIS</name>
<dbReference type="SUPFAM" id="SSF47616">
    <property type="entry name" value="GST C-terminal domain-like"/>
    <property type="match status" value="1"/>
</dbReference>
<dbReference type="GO" id="GO:0016034">
    <property type="term" value="F:maleylacetoacetate isomerase activity"/>
    <property type="evidence" value="ECO:0007669"/>
    <property type="project" value="TreeGrafter"/>
</dbReference>
<feature type="domain" description="GST N-terminal" evidence="1">
    <location>
        <begin position="2"/>
        <end position="83"/>
    </location>
</feature>
<dbReference type="Pfam" id="PF13417">
    <property type="entry name" value="GST_N_3"/>
    <property type="match status" value="1"/>
</dbReference>
<dbReference type="GeneID" id="68840728"/>
<sequence length="203" mass="22602">MLKLYVDQDFLSPYAMAAFAALTEKGLPFEALTRDLAAGQQFEPAYREQSLTSRVPTLVDGDFALSESSAIIEYLEDAYPDTLRVLPVDLKARARARQLQAWLRSDLLPLRDERSTETVFGRKPVLPLGEAARKAADKLIAVAEAVVPADGGNLFGDWCVADAELALLLKRLTAEEMPPRLSAYAERQWLRPSLVAWRARQAR</sequence>
<dbReference type="Gene3D" id="1.20.1050.10">
    <property type="match status" value="1"/>
</dbReference>
<evidence type="ECO:0000313" key="2">
    <source>
        <dbReference type="EMBL" id="AOZ49569.1"/>
    </source>
</evidence>
<dbReference type="EMBL" id="CP017707">
    <property type="protein sequence ID" value="AOZ49569.1"/>
    <property type="molecule type" value="Genomic_DNA"/>
</dbReference>
<evidence type="ECO:0000313" key="3">
    <source>
        <dbReference type="Proteomes" id="UP000178776"/>
    </source>
</evidence>
<dbReference type="InterPro" id="IPR034338">
    <property type="entry name" value="GST_4_C"/>
</dbReference>
<proteinExistence type="predicted"/>
<dbReference type="PANTHER" id="PTHR42673:SF21">
    <property type="entry name" value="GLUTATHIONE S-TRANSFERASE YFCF"/>
    <property type="match status" value="1"/>
</dbReference>
<protein>
    <submittedName>
        <fullName evidence="2">Glutathione S-transferase</fullName>
    </submittedName>
</protein>
<dbReference type="Gene3D" id="3.40.30.10">
    <property type="entry name" value="Glutaredoxin"/>
    <property type="match status" value="1"/>
</dbReference>
<dbReference type="InterPro" id="IPR036249">
    <property type="entry name" value="Thioredoxin-like_sf"/>
</dbReference>
<keyword evidence="2" id="KW-0808">Transferase</keyword>
<dbReference type="Pfam" id="PF14834">
    <property type="entry name" value="GST_C_4"/>
    <property type="match status" value="1"/>
</dbReference>
<dbReference type="Proteomes" id="UP000178776">
    <property type="component" value="Chromosome"/>
</dbReference>
<dbReference type="CDD" id="cd03195">
    <property type="entry name" value="GST_C_4"/>
    <property type="match status" value="1"/>
</dbReference>
<dbReference type="InterPro" id="IPR040079">
    <property type="entry name" value="Glutathione_S-Trfase"/>
</dbReference>
<dbReference type="NCBIfam" id="NF011693">
    <property type="entry name" value="PRK15113.1"/>
    <property type="match status" value="1"/>
</dbReference>
<dbReference type="SUPFAM" id="SSF52833">
    <property type="entry name" value="Thioredoxin-like"/>
    <property type="match status" value="1"/>
</dbReference>
<dbReference type="AlphaFoldDB" id="A0A1D9LE61"/>
<dbReference type="GO" id="GO:0004364">
    <property type="term" value="F:glutathione transferase activity"/>
    <property type="evidence" value="ECO:0007669"/>
    <property type="project" value="TreeGrafter"/>
</dbReference>
<dbReference type="PROSITE" id="PS50404">
    <property type="entry name" value="GST_NTER"/>
    <property type="match status" value="1"/>
</dbReference>
<gene>
    <name evidence="2" type="ORF">BKX93_05850</name>
</gene>
<reference evidence="2 3" key="1">
    <citation type="submission" date="2016-10" db="EMBL/GenBank/DDBJ databases">
        <title>Chromobacterium muskegensis sp. nov., an insecticidal bacterium isolated from Sphagnum bogs.</title>
        <authorList>
            <person name="Sparks M.E."/>
            <person name="Blackburn M.B."/>
            <person name="Gundersen-Rindal D.E."/>
            <person name="Mitchell A."/>
            <person name="Farrar R."/>
            <person name="Kuhar D."/>
        </authorList>
    </citation>
    <scope>NUCLEOTIDE SEQUENCE [LARGE SCALE GENOMIC DNA]</scope>
    <source>
        <strain evidence="2 3">21-1</strain>
    </source>
</reference>
<dbReference type="STRING" id="1108595.BKX93_05850"/>
<dbReference type="CDD" id="cd00570">
    <property type="entry name" value="GST_N_family"/>
    <property type="match status" value="1"/>
</dbReference>